<gene>
    <name evidence="6" type="ORF">LCGC14_1865290</name>
</gene>
<dbReference type="InterPro" id="IPR017900">
    <property type="entry name" value="4Fe4S_Fe_S_CS"/>
</dbReference>
<protein>
    <recommendedName>
        <fullName evidence="5">4Fe-4S ferredoxin-type domain-containing protein</fullName>
    </recommendedName>
</protein>
<organism evidence="6">
    <name type="scientific">marine sediment metagenome</name>
    <dbReference type="NCBI Taxonomy" id="412755"/>
    <lineage>
        <taxon>unclassified sequences</taxon>
        <taxon>metagenomes</taxon>
        <taxon>ecological metagenomes</taxon>
    </lineage>
</organism>
<dbReference type="SUPFAM" id="SSF54862">
    <property type="entry name" value="4Fe-4S ferredoxins"/>
    <property type="match status" value="1"/>
</dbReference>
<evidence type="ECO:0000256" key="4">
    <source>
        <dbReference type="ARBA" id="ARBA00023014"/>
    </source>
</evidence>
<evidence type="ECO:0000256" key="2">
    <source>
        <dbReference type="ARBA" id="ARBA00022723"/>
    </source>
</evidence>
<evidence type="ECO:0000313" key="6">
    <source>
        <dbReference type="EMBL" id="KKL94376.1"/>
    </source>
</evidence>
<keyword evidence="4" id="KW-0411">Iron-sulfur</keyword>
<dbReference type="GO" id="GO:0051539">
    <property type="term" value="F:4 iron, 4 sulfur cluster binding"/>
    <property type="evidence" value="ECO:0007669"/>
    <property type="project" value="UniProtKB-KW"/>
</dbReference>
<accession>A0A0F9GUM8</accession>
<dbReference type="GO" id="GO:0046872">
    <property type="term" value="F:metal ion binding"/>
    <property type="evidence" value="ECO:0007669"/>
    <property type="project" value="UniProtKB-KW"/>
</dbReference>
<keyword evidence="3" id="KW-0408">Iron</keyword>
<feature type="domain" description="4Fe-4S ferredoxin-type" evidence="5">
    <location>
        <begin position="38"/>
        <end position="67"/>
    </location>
</feature>
<dbReference type="InterPro" id="IPR017896">
    <property type="entry name" value="4Fe4S_Fe-S-bd"/>
</dbReference>
<dbReference type="PROSITE" id="PS00198">
    <property type="entry name" value="4FE4S_FER_1"/>
    <property type="match status" value="2"/>
</dbReference>
<sequence length="95" mass="9836">MFDSYIANTLEFYPELCTGCGMCSIVCPHGVFAISGRVAKIVRLQACMECGACQLNCPPSAIKVDSGVGCAAAMILAALKGKKQVTCGAENISPS</sequence>
<dbReference type="PROSITE" id="PS51379">
    <property type="entry name" value="4FE4S_FER_2"/>
    <property type="match status" value="2"/>
</dbReference>
<comment type="caution">
    <text evidence="6">The sequence shown here is derived from an EMBL/GenBank/DDBJ whole genome shotgun (WGS) entry which is preliminary data.</text>
</comment>
<dbReference type="AlphaFoldDB" id="A0A0F9GUM8"/>
<feature type="domain" description="4Fe-4S ferredoxin-type" evidence="5">
    <location>
        <begin position="8"/>
        <end position="37"/>
    </location>
</feature>
<reference evidence="6" key="1">
    <citation type="journal article" date="2015" name="Nature">
        <title>Complex archaea that bridge the gap between prokaryotes and eukaryotes.</title>
        <authorList>
            <person name="Spang A."/>
            <person name="Saw J.H."/>
            <person name="Jorgensen S.L."/>
            <person name="Zaremba-Niedzwiedzka K."/>
            <person name="Martijn J."/>
            <person name="Lind A.E."/>
            <person name="van Eijk R."/>
            <person name="Schleper C."/>
            <person name="Guy L."/>
            <person name="Ettema T.J."/>
        </authorList>
    </citation>
    <scope>NUCLEOTIDE SEQUENCE</scope>
</reference>
<name>A0A0F9GUM8_9ZZZZ</name>
<evidence type="ECO:0000256" key="3">
    <source>
        <dbReference type="ARBA" id="ARBA00023004"/>
    </source>
</evidence>
<evidence type="ECO:0000259" key="5">
    <source>
        <dbReference type="PROSITE" id="PS51379"/>
    </source>
</evidence>
<keyword evidence="2" id="KW-0479">Metal-binding</keyword>
<proteinExistence type="predicted"/>
<dbReference type="NCBIfam" id="NF040864">
    <property type="entry name" value="HgcB_ferredoxin"/>
    <property type="match status" value="1"/>
</dbReference>
<dbReference type="InterPro" id="IPR050572">
    <property type="entry name" value="Fe-S_Ferredoxin"/>
</dbReference>
<dbReference type="PANTHER" id="PTHR43687:SF4">
    <property type="entry name" value="BLR5484 PROTEIN"/>
    <property type="match status" value="1"/>
</dbReference>
<keyword evidence="1" id="KW-0004">4Fe-4S</keyword>
<dbReference type="Gene3D" id="3.30.70.20">
    <property type="match status" value="1"/>
</dbReference>
<dbReference type="EMBL" id="LAZR01018942">
    <property type="protein sequence ID" value="KKL94376.1"/>
    <property type="molecule type" value="Genomic_DNA"/>
</dbReference>
<evidence type="ECO:0000256" key="1">
    <source>
        <dbReference type="ARBA" id="ARBA00022485"/>
    </source>
</evidence>
<dbReference type="PANTHER" id="PTHR43687">
    <property type="entry name" value="ADENYLYLSULFATE REDUCTASE, BETA SUBUNIT"/>
    <property type="match status" value="1"/>
</dbReference>
<dbReference type="Pfam" id="PF13237">
    <property type="entry name" value="Fer4_10"/>
    <property type="match status" value="1"/>
</dbReference>